<name>A0A2I2FZM1_9EURO</name>
<protein>
    <recommendedName>
        <fullName evidence="1">LYR motif-containing protein Cup1-like N-terminal domain-containing protein</fullName>
    </recommendedName>
</protein>
<organism evidence="2 3">
    <name type="scientific">Aspergillus steynii IBT 23096</name>
    <dbReference type="NCBI Taxonomy" id="1392250"/>
    <lineage>
        <taxon>Eukaryota</taxon>
        <taxon>Fungi</taxon>
        <taxon>Dikarya</taxon>
        <taxon>Ascomycota</taxon>
        <taxon>Pezizomycotina</taxon>
        <taxon>Eurotiomycetes</taxon>
        <taxon>Eurotiomycetidae</taxon>
        <taxon>Eurotiales</taxon>
        <taxon>Aspergillaceae</taxon>
        <taxon>Aspergillus</taxon>
        <taxon>Aspergillus subgen. Circumdati</taxon>
    </lineage>
</organism>
<gene>
    <name evidence="2" type="ORF">P170DRAFT_439762</name>
</gene>
<dbReference type="VEuPathDB" id="FungiDB:P170DRAFT_439762"/>
<evidence type="ECO:0000259" key="1">
    <source>
        <dbReference type="Pfam" id="PF20263"/>
    </source>
</evidence>
<proteinExistence type="predicted"/>
<reference evidence="2 3" key="1">
    <citation type="submission" date="2016-12" db="EMBL/GenBank/DDBJ databases">
        <title>The genomes of Aspergillus section Nigri reveals drivers in fungal speciation.</title>
        <authorList>
            <consortium name="DOE Joint Genome Institute"/>
            <person name="Vesth T.C."/>
            <person name="Nybo J."/>
            <person name="Theobald S."/>
            <person name="Brandl J."/>
            <person name="Frisvad J.C."/>
            <person name="Nielsen K.F."/>
            <person name="Lyhne E.K."/>
            <person name="Kogle M.E."/>
            <person name="Kuo A."/>
            <person name="Riley R."/>
            <person name="Clum A."/>
            <person name="Nolan M."/>
            <person name="Lipzen A."/>
            <person name="Salamov A."/>
            <person name="Henrissat B."/>
            <person name="Wiebenga A."/>
            <person name="De Vries R.P."/>
            <person name="Grigoriev I.V."/>
            <person name="Mortensen U.H."/>
            <person name="Andersen M.R."/>
            <person name="Baker S.E."/>
        </authorList>
    </citation>
    <scope>NUCLEOTIDE SEQUENCE [LARGE SCALE GENOMIC DNA]</scope>
    <source>
        <strain evidence="2 3">IBT 23096</strain>
    </source>
</reference>
<dbReference type="AlphaFoldDB" id="A0A2I2FZM1"/>
<sequence>MPPRSLPPQWAHLCRALLRECSYLPDPLARAYHHDFIMQRFRHLCEDPRDKRHNIYRQNQLRKKAVQGLSLLHRANEGYSRPLEKVLRQAYGRKGKKRQELIDKLVHPGFPTDHMSVEEVLTRPEIFSDGWEPPRVMVNLLKAQQNAGVAAQLTLSGLKQHAPVIPETNSWGWPLSENRRRNIRKRWYYNRMSDLLPPLPDSELQILEGLISGSIPWTPPKKRKAIGVVSEVKTALSTDFLTEGPQKGETHRKHVDGRPHVITRRFMEKQWKRISCLVPRMTYDPNTQKHTFTWDTIWNVPKLAYTAKEGTDEVFEGVDKGGKLIKK</sequence>
<dbReference type="OrthoDB" id="5521299at2759"/>
<keyword evidence="3" id="KW-1185">Reference proteome</keyword>
<dbReference type="Proteomes" id="UP000234275">
    <property type="component" value="Unassembled WGS sequence"/>
</dbReference>
<dbReference type="CDD" id="cd20273">
    <property type="entry name" value="Complex1_LYR_unchar"/>
    <property type="match status" value="1"/>
</dbReference>
<dbReference type="RefSeq" id="XP_024701373.1">
    <property type="nucleotide sequence ID" value="XM_024849915.1"/>
</dbReference>
<dbReference type="Pfam" id="PF20263">
    <property type="entry name" value="LYRM2-like"/>
    <property type="match status" value="1"/>
</dbReference>
<dbReference type="EMBL" id="MSFO01000007">
    <property type="protein sequence ID" value="PLB46071.1"/>
    <property type="molecule type" value="Genomic_DNA"/>
</dbReference>
<feature type="domain" description="LYR motif-containing protein Cup1-like N-terminal" evidence="1">
    <location>
        <begin position="14"/>
        <end position="101"/>
    </location>
</feature>
<dbReference type="InterPro" id="IPR046896">
    <property type="entry name" value="Cup1-like_N"/>
</dbReference>
<dbReference type="GeneID" id="36557614"/>
<comment type="caution">
    <text evidence="2">The sequence shown here is derived from an EMBL/GenBank/DDBJ whole genome shotgun (WGS) entry which is preliminary data.</text>
</comment>
<evidence type="ECO:0000313" key="2">
    <source>
        <dbReference type="EMBL" id="PLB46071.1"/>
    </source>
</evidence>
<accession>A0A2I2FZM1</accession>
<evidence type="ECO:0000313" key="3">
    <source>
        <dbReference type="Proteomes" id="UP000234275"/>
    </source>
</evidence>